<feature type="domain" description="GPI inositol-deacylase winged helix" evidence="5">
    <location>
        <begin position="677"/>
        <end position="754"/>
    </location>
</feature>
<name>A0AAD6HDG6_9EURO</name>
<organism evidence="8 9">
    <name type="scientific">Penicillium malachiteum</name>
    <dbReference type="NCBI Taxonomy" id="1324776"/>
    <lineage>
        <taxon>Eukaryota</taxon>
        <taxon>Fungi</taxon>
        <taxon>Dikarya</taxon>
        <taxon>Ascomycota</taxon>
        <taxon>Pezizomycotina</taxon>
        <taxon>Eurotiomycetes</taxon>
        <taxon>Eurotiomycetidae</taxon>
        <taxon>Eurotiales</taxon>
        <taxon>Aspergillaceae</taxon>
        <taxon>Penicillium</taxon>
    </lineage>
</organism>
<evidence type="ECO:0000259" key="5">
    <source>
        <dbReference type="Pfam" id="PF22939"/>
    </source>
</evidence>
<evidence type="ECO:0000259" key="7">
    <source>
        <dbReference type="Pfam" id="PF24883"/>
    </source>
</evidence>
<dbReference type="InterPro" id="IPR035994">
    <property type="entry name" value="Nucleoside_phosphorylase_sf"/>
</dbReference>
<evidence type="ECO:0000256" key="1">
    <source>
        <dbReference type="ARBA" id="ARBA00022737"/>
    </source>
</evidence>
<evidence type="ECO:0000256" key="3">
    <source>
        <dbReference type="PROSITE-ProRule" id="PRU00023"/>
    </source>
</evidence>
<dbReference type="GO" id="GO:0009116">
    <property type="term" value="P:nucleoside metabolic process"/>
    <property type="evidence" value="ECO:0007669"/>
    <property type="project" value="InterPro"/>
</dbReference>
<reference evidence="8" key="1">
    <citation type="journal article" date="2023" name="IMA Fungus">
        <title>Comparative genomic study of the Penicillium genus elucidates a diverse pangenome and 15 lateral gene transfer events.</title>
        <authorList>
            <person name="Petersen C."/>
            <person name="Sorensen T."/>
            <person name="Nielsen M.R."/>
            <person name="Sondergaard T.E."/>
            <person name="Sorensen J.L."/>
            <person name="Fitzpatrick D.A."/>
            <person name="Frisvad J.C."/>
            <person name="Nielsen K.L."/>
        </authorList>
    </citation>
    <scope>NUCLEOTIDE SEQUENCE</scope>
    <source>
        <strain evidence="8">IBT 17514</strain>
    </source>
</reference>
<feature type="repeat" description="ANK" evidence="3">
    <location>
        <begin position="1022"/>
        <end position="1054"/>
    </location>
</feature>
<feature type="repeat" description="ANK" evidence="3">
    <location>
        <begin position="1649"/>
        <end position="1681"/>
    </location>
</feature>
<evidence type="ECO:0000256" key="4">
    <source>
        <dbReference type="SAM" id="SignalP"/>
    </source>
</evidence>
<dbReference type="Pfam" id="PF12796">
    <property type="entry name" value="Ank_2"/>
    <property type="match status" value="8"/>
</dbReference>
<feature type="repeat" description="ANK" evidence="3">
    <location>
        <begin position="1187"/>
        <end position="1219"/>
    </location>
</feature>
<feature type="repeat" description="ANK" evidence="3">
    <location>
        <begin position="923"/>
        <end position="955"/>
    </location>
</feature>
<feature type="repeat" description="ANK" evidence="3">
    <location>
        <begin position="1682"/>
        <end position="1708"/>
    </location>
</feature>
<dbReference type="Gene3D" id="3.40.50.1580">
    <property type="entry name" value="Nucleoside phosphorylase domain"/>
    <property type="match status" value="1"/>
</dbReference>
<dbReference type="SUPFAM" id="SSF48403">
    <property type="entry name" value="Ankyrin repeat"/>
    <property type="match status" value="3"/>
</dbReference>
<dbReference type="PROSITE" id="PS50088">
    <property type="entry name" value="ANK_REPEAT"/>
    <property type="match status" value="25"/>
</dbReference>
<protein>
    <recommendedName>
        <fullName evidence="10">Nucleoside phosphorylase domain-containing protein</fullName>
    </recommendedName>
</protein>
<dbReference type="GO" id="GO:0005737">
    <property type="term" value="C:cytoplasm"/>
    <property type="evidence" value="ECO:0007669"/>
    <property type="project" value="TreeGrafter"/>
</dbReference>
<feature type="repeat" description="ANK" evidence="3">
    <location>
        <begin position="1385"/>
        <end position="1417"/>
    </location>
</feature>
<dbReference type="PRINTS" id="PR01415">
    <property type="entry name" value="ANKYRIN"/>
</dbReference>
<feature type="chain" id="PRO_5042120470" description="Nucleoside phosphorylase domain-containing protein" evidence="4">
    <location>
        <begin position="24"/>
        <end position="1708"/>
    </location>
</feature>
<feature type="repeat" description="ANK" evidence="3">
    <location>
        <begin position="1055"/>
        <end position="1087"/>
    </location>
</feature>
<dbReference type="Proteomes" id="UP001215712">
    <property type="component" value="Unassembled WGS sequence"/>
</dbReference>
<dbReference type="InterPro" id="IPR054471">
    <property type="entry name" value="GPIID_WHD"/>
</dbReference>
<evidence type="ECO:0000313" key="9">
    <source>
        <dbReference type="Proteomes" id="UP001215712"/>
    </source>
</evidence>
<dbReference type="PROSITE" id="PS50297">
    <property type="entry name" value="ANK_REP_REGION"/>
    <property type="match status" value="22"/>
</dbReference>
<feature type="repeat" description="ANK" evidence="3">
    <location>
        <begin position="1220"/>
        <end position="1252"/>
    </location>
</feature>
<feature type="repeat" description="ANK" evidence="3">
    <location>
        <begin position="1121"/>
        <end position="1153"/>
    </location>
</feature>
<dbReference type="Pfam" id="PF24883">
    <property type="entry name" value="NPHP3_N"/>
    <property type="match status" value="1"/>
</dbReference>
<feature type="repeat" description="ANK" evidence="3">
    <location>
        <begin position="1088"/>
        <end position="1120"/>
    </location>
</feature>
<proteinExistence type="predicted"/>
<feature type="repeat" description="ANK" evidence="3">
    <location>
        <begin position="1253"/>
        <end position="1285"/>
    </location>
</feature>
<feature type="signal peptide" evidence="4">
    <location>
        <begin position="1"/>
        <end position="23"/>
    </location>
</feature>
<dbReference type="InterPro" id="IPR055497">
    <property type="entry name" value="DUF7069"/>
</dbReference>
<dbReference type="Pfam" id="PF23239">
    <property type="entry name" value="DUF7069"/>
    <property type="match status" value="1"/>
</dbReference>
<dbReference type="SUPFAM" id="SSF52540">
    <property type="entry name" value="P-loop containing nucleoside triphosphate hydrolases"/>
    <property type="match status" value="1"/>
</dbReference>
<evidence type="ECO:0000313" key="8">
    <source>
        <dbReference type="EMBL" id="KAJ5709380.1"/>
    </source>
</evidence>
<feature type="repeat" description="ANK" evidence="3">
    <location>
        <begin position="1550"/>
        <end position="1582"/>
    </location>
</feature>
<feature type="repeat" description="ANK" evidence="3">
    <location>
        <begin position="1517"/>
        <end position="1549"/>
    </location>
</feature>
<dbReference type="SUPFAM" id="SSF53167">
    <property type="entry name" value="Purine and uridine phosphorylases"/>
    <property type="match status" value="1"/>
</dbReference>
<evidence type="ECO:0000259" key="6">
    <source>
        <dbReference type="Pfam" id="PF23239"/>
    </source>
</evidence>
<keyword evidence="9" id="KW-1185">Reference proteome</keyword>
<dbReference type="PANTHER" id="PTHR24198:SF165">
    <property type="entry name" value="ANKYRIN REPEAT-CONTAINING PROTEIN-RELATED"/>
    <property type="match status" value="1"/>
</dbReference>
<dbReference type="EMBL" id="JAQJAN010000019">
    <property type="protein sequence ID" value="KAJ5709380.1"/>
    <property type="molecule type" value="Genomic_DNA"/>
</dbReference>
<feature type="repeat" description="ANK" evidence="3">
    <location>
        <begin position="890"/>
        <end position="922"/>
    </location>
</feature>
<feature type="repeat" description="ANK" evidence="3">
    <location>
        <begin position="1352"/>
        <end position="1384"/>
    </location>
</feature>
<feature type="repeat" description="ANK" evidence="3">
    <location>
        <begin position="1286"/>
        <end position="1318"/>
    </location>
</feature>
<evidence type="ECO:0008006" key="10">
    <source>
        <dbReference type="Google" id="ProtNLM"/>
    </source>
</evidence>
<keyword evidence="2 3" id="KW-0040">ANK repeat</keyword>
<accession>A0AAD6HDG6</accession>
<feature type="repeat" description="ANK" evidence="3">
    <location>
        <begin position="1154"/>
        <end position="1186"/>
    </location>
</feature>
<feature type="domain" description="DUF7069" evidence="6">
    <location>
        <begin position="587"/>
        <end position="646"/>
    </location>
</feature>
<sequence>MAHPPRDAFQIGWICALSIEAAAATQMLDEKFGILEEQDAADSNTYTLGRIGKHYIVIACLPGGQYGTTSATTVANNMLRTFSKSLRIGLMVGIGGGIPSAAHDIRLGDIVISCPEGTCGGVIQYDIGKIIADGQFERTGSLNSPPRALLTAVSTMKAAGLTDDPYYPEYLQNAIRRTDRTRKNFGRPTAHSDRLFQAQHDHPAGVDSCDGCLAEWEETRGRRECNDPQPHYGIIASGNKVIKHGRTREQLRLETGALCFEMEAAGLMLDFPCIVIRGVCDYADSHKNKEWQGYAALSAASYTKELLGYIPAVHISQESLAVDVCNELKNEVKGTNKRLDRAYSQQDQQHRENIELLVTDKECRCHQVFKISNYEEQKNINPQRVEGTCKWALESPEYIRWWESRCNDLLWVSADPGCGKSVLARSIIDDQVRVSSPGVTICFFFFKDNDDQNRLDLALCSALHQLFSQRPGLLTYALPCWEKNGEKLRNEIDELWRIFTTAASADTSRKTVCIFDALDECRETDQGRLIEKLQFFHHQTSSLTTDTCLKFLVTSRPYGHIQDNFRAITDSFPHIHIKGEEENDAIHEEIDQVVRIRVKQLAEVAQLPPETHQRVEQQLLEMEHRTYLWLHLAIDDIRTTFERSLRPAESSITLIPPSVNAAYEKILHRVPADEMDTVKKILEIIVAARRPLTIMEMAVALGIATSEARTIMESRLDSTHLGRKIRQLCGLFVFTTNSKIYLIHQTAREFLIQKKSSDNLHPTYWCGLIDAEKQMGDICLRYLLMEDLEEGKGDTDIRALLKYSAVHWADHVRKMTLILDQEITNRLYRVYDTRTRLFSLWFPIFWEAAMPYTEVPSIDALNLAAFNGHERVVDYLIAIKKEDINTADNAGTNPLVRASENGHDQIVQMLLERGANVNAQGGDCGNALQGASYRGHNKIVQKLLEGGADVNAQGGIYGYALQAASSEGHNTIVQILLEQGAYVNAQGGRYINALQAASFGGHDTIVQILLERGADVNAQGRDYGNALYAASSKGYKKIVQMLLERGADVNAQGGRHRNALQAACSGGHNNVVLILLKQGADVNTQGGQHRNALYAASFGGHNKIVQILLEQEADVNAQGGEYGNALQVASSGGHYKIVQILLERGADVNAQGGYYGNALQAASSGGHYKIVQILLERGADVNAQGGQHKNALHVASSGGHDRIVQILLEQGADVNAQGGEYGNALQAASSGGHDNIVQILLEQGADFNAQGGEYGNALQAASSGGHDKIVQILLERGANVNAQGGEYGNALQAASSGGHGKIVQILLEQGADVNAQGGEYGNALQAASSGGHYKIVQILLERGANVNPQGGYYGNALYAASFGGHNKIVQILLEQEADVNAQGGEYGNALQVASSGGHGKIVQILLEQGADVNAQGGEYGNALQAASSGGHYKIVQILLERGADVNAQGGRHKNALYAASLGGYDKIVQILLEQGADVNTQGGRHKNTLYAASLGGYDKIVQILLEQGADVNIHGGYYGNALQAASSRGHDKIVQILLEQGANVNAQGGEYGNALQAASSGGHGKIVQILLEQGADINAQGGYYGNALQAASSGGHYKIVQILLERGADVNAQGGQHKNALHVASSGGHDRIVQILLEQGADVNAQGGEYGNALQAASSGGHDNIVQILLEQGADFNAQGGEYGNALQAASSGGHDKIVQILLERGAH</sequence>
<evidence type="ECO:0000256" key="2">
    <source>
        <dbReference type="ARBA" id="ARBA00023043"/>
    </source>
</evidence>
<keyword evidence="1" id="KW-0677">Repeat</keyword>
<dbReference type="Gene3D" id="1.25.40.20">
    <property type="entry name" value="Ankyrin repeat-containing domain"/>
    <property type="match status" value="8"/>
</dbReference>
<dbReference type="InterPro" id="IPR036770">
    <property type="entry name" value="Ankyrin_rpt-contain_sf"/>
</dbReference>
<gene>
    <name evidence="8" type="ORF">N7493_010714</name>
</gene>
<dbReference type="Pfam" id="PF22939">
    <property type="entry name" value="WHD_GPIID"/>
    <property type="match status" value="1"/>
</dbReference>
<dbReference type="InterPro" id="IPR027417">
    <property type="entry name" value="P-loop_NTPase"/>
</dbReference>
<feature type="repeat" description="ANK" evidence="3">
    <location>
        <begin position="1484"/>
        <end position="1516"/>
    </location>
</feature>
<comment type="caution">
    <text evidence="8">The sequence shown here is derived from an EMBL/GenBank/DDBJ whole genome shotgun (WGS) entry which is preliminary data.</text>
</comment>
<feature type="repeat" description="ANK" evidence="3">
    <location>
        <begin position="1451"/>
        <end position="1483"/>
    </location>
</feature>
<feature type="repeat" description="ANK" evidence="3">
    <location>
        <begin position="1319"/>
        <end position="1351"/>
    </location>
</feature>
<dbReference type="InterPro" id="IPR056884">
    <property type="entry name" value="NPHP3-like_N"/>
</dbReference>
<feature type="repeat" description="ANK" evidence="3">
    <location>
        <begin position="960"/>
        <end position="988"/>
    </location>
</feature>
<dbReference type="SMART" id="SM00248">
    <property type="entry name" value="ANK"/>
    <property type="match status" value="26"/>
</dbReference>
<dbReference type="GO" id="GO:0003824">
    <property type="term" value="F:catalytic activity"/>
    <property type="evidence" value="ECO:0007669"/>
    <property type="project" value="InterPro"/>
</dbReference>
<feature type="repeat" description="ANK" evidence="3">
    <location>
        <begin position="1418"/>
        <end position="1450"/>
    </location>
</feature>
<feature type="repeat" description="ANK" evidence="3">
    <location>
        <begin position="1583"/>
        <end position="1615"/>
    </location>
</feature>
<dbReference type="InterPro" id="IPR002110">
    <property type="entry name" value="Ankyrin_rpt"/>
</dbReference>
<dbReference type="PANTHER" id="PTHR24198">
    <property type="entry name" value="ANKYRIN REPEAT AND PROTEIN KINASE DOMAIN-CONTAINING PROTEIN"/>
    <property type="match status" value="1"/>
</dbReference>
<keyword evidence="4" id="KW-0732">Signal</keyword>
<dbReference type="Gene3D" id="3.40.50.300">
    <property type="entry name" value="P-loop containing nucleotide triphosphate hydrolases"/>
    <property type="match status" value="1"/>
</dbReference>
<feature type="domain" description="Nephrocystin 3-like N-terminal" evidence="7">
    <location>
        <begin position="387"/>
        <end position="556"/>
    </location>
</feature>
<feature type="repeat" description="ANK" evidence="3">
    <location>
        <begin position="989"/>
        <end position="1021"/>
    </location>
</feature>
<dbReference type="Pfam" id="PF00023">
    <property type="entry name" value="Ank"/>
    <property type="match status" value="3"/>
</dbReference>
<feature type="repeat" description="ANK" evidence="3">
    <location>
        <begin position="1616"/>
        <end position="1648"/>
    </location>
</feature>
<reference evidence="8" key="2">
    <citation type="submission" date="2023-01" db="EMBL/GenBank/DDBJ databases">
        <authorList>
            <person name="Petersen C."/>
        </authorList>
    </citation>
    <scope>NUCLEOTIDE SEQUENCE</scope>
    <source>
        <strain evidence="8">IBT 17514</strain>
    </source>
</reference>